<accession>A0A933NYL6</accession>
<dbReference type="Proteomes" id="UP000782610">
    <property type="component" value="Unassembled WGS sequence"/>
</dbReference>
<organism evidence="1 2">
    <name type="scientific">Devosia nanyangense</name>
    <dbReference type="NCBI Taxonomy" id="1228055"/>
    <lineage>
        <taxon>Bacteria</taxon>
        <taxon>Pseudomonadati</taxon>
        <taxon>Pseudomonadota</taxon>
        <taxon>Alphaproteobacteria</taxon>
        <taxon>Hyphomicrobiales</taxon>
        <taxon>Devosiaceae</taxon>
        <taxon>Devosia</taxon>
    </lineage>
</organism>
<reference evidence="1" key="1">
    <citation type="submission" date="2020-07" db="EMBL/GenBank/DDBJ databases">
        <title>Huge and variable diversity of episymbiotic CPR bacteria and DPANN archaea in groundwater ecosystems.</title>
        <authorList>
            <person name="He C.Y."/>
            <person name="Keren R."/>
            <person name="Whittaker M."/>
            <person name="Farag I.F."/>
            <person name="Doudna J."/>
            <person name="Cate J.H.D."/>
            <person name="Banfield J.F."/>
        </authorList>
    </citation>
    <scope>NUCLEOTIDE SEQUENCE</scope>
    <source>
        <strain evidence="1">NC_groundwater_1586_Pr3_B-0.1um_66_15</strain>
    </source>
</reference>
<dbReference type="PANTHER" id="PTHR13061:SF29">
    <property type="entry name" value="GAMMA CARBONIC ANHYDRASE-LIKE 1, MITOCHONDRIAL-RELATED"/>
    <property type="match status" value="1"/>
</dbReference>
<dbReference type="Gene3D" id="2.160.10.10">
    <property type="entry name" value="Hexapeptide repeat proteins"/>
    <property type="match status" value="1"/>
</dbReference>
<dbReference type="AlphaFoldDB" id="A0A933NYL6"/>
<dbReference type="SUPFAM" id="SSF51161">
    <property type="entry name" value="Trimeric LpxA-like enzymes"/>
    <property type="match status" value="1"/>
</dbReference>
<evidence type="ECO:0000313" key="2">
    <source>
        <dbReference type="Proteomes" id="UP000782610"/>
    </source>
</evidence>
<gene>
    <name evidence="1" type="ORF">HY834_07565</name>
</gene>
<name>A0A933NYL6_9HYPH</name>
<proteinExistence type="predicted"/>
<sequence length="174" mass="18256">MSAHIIAFRGITPAIDPDCFIAPGATIIGDVTIGAGSSVWFGCVLRGDVNSIRIGRNTNIQDGTVLHVGDDPPRSVVIGDNVLIGHMAMIHGCTIEDGAFIGMQAMILDGAVVEAGALLAAGSLVAPGKRITAGQLWAGRPARPIRPLTDRDRDMQARGAPHYVDLAREYRAHG</sequence>
<dbReference type="InterPro" id="IPR050484">
    <property type="entry name" value="Transf_Hexapept/Carb_Anhydrase"/>
</dbReference>
<evidence type="ECO:0000313" key="1">
    <source>
        <dbReference type="EMBL" id="MBI4921592.1"/>
    </source>
</evidence>
<dbReference type="EMBL" id="JACRAF010000022">
    <property type="protein sequence ID" value="MBI4921592.1"/>
    <property type="molecule type" value="Genomic_DNA"/>
</dbReference>
<dbReference type="InterPro" id="IPR001451">
    <property type="entry name" value="Hexapep"/>
</dbReference>
<dbReference type="CDD" id="cd04645">
    <property type="entry name" value="LbH_gamma_CA_like"/>
    <property type="match status" value="1"/>
</dbReference>
<comment type="caution">
    <text evidence="1">The sequence shown here is derived from an EMBL/GenBank/DDBJ whole genome shotgun (WGS) entry which is preliminary data.</text>
</comment>
<dbReference type="InterPro" id="IPR047324">
    <property type="entry name" value="LbH_gamma_CA-like"/>
</dbReference>
<dbReference type="PANTHER" id="PTHR13061">
    <property type="entry name" value="DYNACTIN SUBUNIT P25"/>
    <property type="match status" value="1"/>
</dbReference>
<protein>
    <submittedName>
        <fullName evidence="1">Gamma carbonic anhydrase family protein</fullName>
    </submittedName>
</protein>
<dbReference type="Pfam" id="PF00132">
    <property type="entry name" value="Hexapep"/>
    <property type="match status" value="2"/>
</dbReference>
<dbReference type="InterPro" id="IPR011004">
    <property type="entry name" value="Trimer_LpxA-like_sf"/>
</dbReference>